<dbReference type="InterPro" id="IPR000504">
    <property type="entry name" value="RRM_dom"/>
</dbReference>
<dbReference type="GO" id="GO:0000339">
    <property type="term" value="F:RNA cap binding"/>
    <property type="evidence" value="ECO:0007669"/>
    <property type="project" value="InterPro"/>
</dbReference>
<dbReference type="PROSITE" id="PS50102">
    <property type="entry name" value="RRM"/>
    <property type="match status" value="1"/>
</dbReference>
<comment type="caution">
    <text evidence="14">The sequence shown here is derived from an EMBL/GenBank/DDBJ whole genome shotgun (WGS) entry which is preliminary data.</text>
</comment>
<dbReference type="Pfam" id="PF00076">
    <property type="entry name" value="RRM_1"/>
    <property type="match status" value="1"/>
</dbReference>
<feature type="region of interest" description="Disordered" evidence="12">
    <location>
        <begin position="216"/>
        <end position="278"/>
    </location>
</feature>
<name>A0A2P6NCG5_9EUKA</name>
<evidence type="ECO:0000256" key="8">
    <source>
        <dbReference type="ARBA" id="ARBA00023187"/>
    </source>
</evidence>
<dbReference type="STRING" id="1890364.A0A2P6NCG5"/>
<dbReference type="SUPFAM" id="SSF54928">
    <property type="entry name" value="RNA-binding domain, RBD"/>
    <property type="match status" value="1"/>
</dbReference>
<evidence type="ECO:0000256" key="5">
    <source>
        <dbReference type="ARBA" id="ARBA00022664"/>
    </source>
</evidence>
<feature type="compositionally biased region" description="Basic and acidic residues" evidence="12">
    <location>
        <begin position="242"/>
        <end position="263"/>
    </location>
</feature>
<keyword evidence="9 11" id="KW-0539">Nucleus</keyword>
<evidence type="ECO:0000256" key="1">
    <source>
        <dbReference type="ARBA" id="ARBA00004123"/>
    </source>
</evidence>
<keyword evidence="7 10" id="KW-0694">RNA-binding</keyword>
<keyword evidence="5 11" id="KW-0507">mRNA processing</keyword>
<dbReference type="InterPro" id="IPR027157">
    <property type="entry name" value="NCBP2"/>
</dbReference>
<keyword evidence="8 11" id="KW-0508">mRNA splicing</keyword>
<dbReference type="InterPro" id="IPR012677">
    <property type="entry name" value="Nucleotide-bd_a/b_plait_sf"/>
</dbReference>
<evidence type="ECO:0000256" key="9">
    <source>
        <dbReference type="ARBA" id="ARBA00023242"/>
    </source>
</evidence>
<dbReference type="GO" id="GO:0006401">
    <property type="term" value="P:RNA catabolic process"/>
    <property type="evidence" value="ECO:0007669"/>
    <property type="project" value="UniProtKB-ARBA"/>
</dbReference>
<feature type="domain" description="RRM" evidence="13">
    <location>
        <begin position="115"/>
        <end position="193"/>
    </location>
</feature>
<dbReference type="SMART" id="SM00360">
    <property type="entry name" value="RRM"/>
    <property type="match status" value="1"/>
</dbReference>
<dbReference type="OrthoDB" id="201398at2759"/>
<dbReference type="GO" id="GO:0005846">
    <property type="term" value="C:nuclear cap binding complex"/>
    <property type="evidence" value="ECO:0007669"/>
    <property type="project" value="InterPro"/>
</dbReference>
<dbReference type="FunCoup" id="A0A2P6NCG5">
    <property type="interactions" value="381"/>
</dbReference>
<evidence type="ECO:0000313" key="15">
    <source>
        <dbReference type="Proteomes" id="UP000241769"/>
    </source>
</evidence>
<dbReference type="InParanoid" id="A0A2P6NCG5"/>
<gene>
    <name evidence="14" type="ORF">PROFUN_01129</name>
</gene>
<keyword evidence="15" id="KW-1185">Reference proteome</keyword>
<dbReference type="GO" id="GO:0005634">
    <property type="term" value="C:nucleus"/>
    <property type="evidence" value="ECO:0007669"/>
    <property type="project" value="UniProtKB-SubCell"/>
</dbReference>
<dbReference type="AlphaFoldDB" id="A0A2P6NCG5"/>
<evidence type="ECO:0000256" key="11">
    <source>
        <dbReference type="RuleBase" id="RU364036"/>
    </source>
</evidence>
<evidence type="ECO:0000256" key="7">
    <source>
        <dbReference type="ARBA" id="ARBA00022884"/>
    </source>
</evidence>
<sequence length="278" mass="31430">MRLNGVEDYHLVSQNHPPYPVFPAVCSLYGQSLLVLRPLEKDDDRLPNGNAPQERVYHPFGASIIDCGVEGLAYSRVGSNLNHSLVDIMAELYRLTEPINTGHTAVEDAILKDSTTLYVGNLSFYTTEEQVYELFGRAGEIKRIVMGLDRIKLTPCGFCFVEYFDRECAEACQRYINGTRLDDRIIRTDWDSGFAEGRQYGRGKTGGQVRDEFRSDYDAGRGGYGKQTNDGGEPLLKYVTPDQKEGRKRAVSDPPPYKEEKRQKGFKRSVYAGDDKRM</sequence>
<dbReference type="InterPro" id="IPR034148">
    <property type="entry name" value="NCBP2_RRM"/>
</dbReference>
<keyword evidence="4" id="KW-0813">Transport</keyword>
<dbReference type="FunFam" id="3.30.70.330:FF:000538">
    <property type="entry name" value="Nuclear cap-binding protein subunit 2"/>
    <property type="match status" value="1"/>
</dbReference>
<dbReference type="EMBL" id="MDYQ01000121">
    <property type="protein sequence ID" value="PRP81622.1"/>
    <property type="molecule type" value="Genomic_DNA"/>
</dbReference>
<evidence type="ECO:0000259" key="13">
    <source>
        <dbReference type="PROSITE" id="PS50102"/>
    </source>
</evidence>
<reference evidence="14 15" key="1">
    <citation type="journal article" date="2018" name="Genome Biol. Evol.">
        <title>Multiple Roots of Fruiting Body Formation in Amoebozoa.</title>
        <authorList>
            <person name="Hillmann F."/>
            <person name="Forbes G."/>
            <person name="Novohradska S."/>
            <person name="Ferling I."/>
            <person name="Riege K."/>
            <person name="Groth M."/>
            <person name="Westermann M."/>
            <person name="Marz M."/>
            <person name="Spaller T."/>
            <person name="Winckler T."/>
            <person name="Schaap P."/>
            <person name="Glockner G."/>
        </authorList>
    </citation>
    <scope>NUCLEOTIDE SEQUENCE [LARGE SCALE GENOMIC DNA]</scope>
    <source>
        <strain evidence="14 15">Jena</strain>
    </source>
</reference>
<evidence type="ECO:0000256" key="6">
    <source>
        <dbReference type="ARBA" id="ARBA00022816"/>
    </source>
</evidence>
<dbReference type="PANTHER" id="PTHR18847">
    <property type="entry name" value="20 KD NUCLEAR CAP BINDING PROTEIN"/>
    <property type="match status" value="1"/>
</dbReference>
<proteinExistence type="inferred from homology"/>
<accession>A0A2P6NCG5</accession>
<evidence type="ECO:0000256" key="10">
    <source>
        <dbReference type="PROSITE-ProRule" id="PRU00176"/>
    </source>
</evidence>
<dbReference type="CDD" id="cd12240">
    <property type="entry name" value="RRM_NCBP2"/>
    <property type="match status" value="1"/>
</dbReference>
<protein>
    <recommendedName>
        <fullName evidence="3 11">Nuclear cap-binding protein subunit 2</fullName>
    </recommendedName>
    <alternativeName>
        <fullName evidence="11">20 kDa nuclear cap-binding protein</fullName>
    </alternativeName>
</protein>
<comment type="subcellular location">
    <subcellularLocation>
        <location evidence="1 11">Nucleus</location>
    </subcellularLocation>
</comment>
<organism evidence="14 15">
    <name type="scientific">Planoprotostelium fungivorum</name>
    <dbReference type="NCBI Taxonomy" id="1890364"/>
    <lineage>
        <taxon>Eukaryota</taxon>
        <taxon>Amoebozoa</taxon>
        <taxon>Evosea</taxon>
        <taxon>Variosea</taxon>
        <taxon>Cavosteliida</taxon>
        <taxon>Cavosteliaceae</taxon>
        <taxon>Planoprotostelium</taxon>
    </lineage>
</organism>
<dbReference type="GO" id="GO:0045292">
    <property type="term" value="P:mRNA cis splicing, via spliceosome"/>
    <property type="evidence" value="ECO:0007669"/>
    <property type="project" value="InterPro"/>
</dbReference>
<keyword evidence="6" id="KW-0509">mRNA transport</keyword>
<dbReference type="GO" id="GO:0051028">
    <property type="term" value="P:mRNA transport"/>
    <property type="evidence" value="ECO:0007669"/>
    <property type="project" value="UniProtKB-KW"/>
</dbReference>
<evidence type="ECO:0000256" key="12">
    <source>
        <dbReference type="SAM" id="MobiDB-lite"/>
    </source>
</evidence>
<dbReference type="PANTHER" id="PTHR18847:SF0">
    <property type="entry name" value="NUCLEAR CAP-BINDING PROTEIN SUBUNIT 2"/>
    <property type="match status" value="1"/>
</dbReference>
<evidence type="ECO:0000313" key="14">
    <source>
        <dbReference type="EMBL" id="PRP81622.1"/>
    </source>
</evidence>
<dbReference type="InterPro" id="IPR035979">
    <property type="entry name" value="RBD_domain_sf"/>
</dbReference>
<comment type="similarity">
    <text evidence="2 11">Belongs to the RRM NCBP2 family.</text>
</comment>
<dbReference type="Gene3D" id="3.30.70.330">
    <property type="match status" value="1"/>
</dbReference>
<evidence type="ECO:0000256" key="2">
    <source>
        <dbReference type="ARBA" id="ARBA00010725"/>
    </source>
</evidence>
<evidence type="ECO:0000256" key="4">
    <source>
        <dbReference type="ARBA" id="ARBA00022448"/>
    </source>
</evidence>
<dbReference type="Proteomes" id="UP000241769">
    <property type="component" value="Unassembled WGS sequence"/>
</dbReference>
<evidence type="ECO:0000256" key="3">
    <source>
        <dbReference type="ARBA" id="ARBA00019878"/>
    </source>
</evidence>